<dbReference type="PROSITE" id="PS00584">
    <property type="entry name" value="PFKB_KINASES_2"/>
    <property type="match status" value="1"/>
</dbReference>
<dbReference type="EMBL" id="NEWD01000016">
    <property type="protein sequence ID" value="OXN00507.1"/>
    <property type="molecule type" value="Genomic_DNA"/>
</dbReference>
<accession>A0A229VY26</accession>
<dbReference type="OrthoDB" id="9795789at2"/>
<dbReference type="InterPro" id="IPR011611">
    <property type="entry name" value="PfkB_dom"/>
</dbReference>
<dbReference type="AlphaFoldDB" id="A0A229VY26"/>
<organism evidence="5 6">
    <name type="scientific">Bifidobacterium vansinderenii</name>
    <dbReference type="NCBI Taxonomy" id="1984871"/>
    <lineage>
        <taxon>Bacteria</taxon>
        <taxon>Bacillati</taxon>
        <taxon>Actinomycetota</taxon>
        <taxon>Actinomycetes</taxon>
        <taxon>Bifidobacteriales</taxon>
        <taxon>Bifidobacteriaceae</taxon>
        <taxon>Bifidobacterium</taxon>
    </lineage>
</organism>
<gene>
    <name evidence="5" type="ORF">Tam10B_1377</name>
</gene>
<keyword evidence="2" id="KW-0808">Transferase</keyword>
<protein>
    <submittedName>
        <fullName evidence="5">2-dehydro-3-deoxygluconokinase</fullName>
    </submittedName>
</protein>
<dbReference type="InterPro" id="IPR050306">
    <property type="entry name" value="PfkB_Carbo_kinase"/>
</dbReference>
<proteinExistence type="inferred from homology"/>
<comment type="caution">
    <text evidence="5">The sequence shown here is derived from an EMBL/GenBank/DDBJ whole genome shotgun (WGS) entry which is preliminary data.</text>
</comment>
<dbReference type="SUPFAM" id="SSF53613">
    <property type="entry name" value="Ribokinase-like"/>
    <property type="match status" value="1"/>
</dbReference>
<dbReference type="RefSeq" id="WP_093960522.1">
    <property type="nucleotide sequence ID" value="NZ_NEWD01000016.1"/>
</dbReference>
<name>A0A229VY26_9BIFI</name>
<evidence type="ECO:0000256" key="1">
    <source>
        <dbReference type="ARBA" id="ARBA00010688"/>
    </source>
</evidence>
<feature type="domain" description="Carbohydrate kinase PfkB" evidence="4">
    <location>
        <begin position="23"/>
        <end position="282"/>
    </location>
</feature>
<evidence type="ECO:0000313" key="6">
    <source>
        <dbReference type="Proteomes" id="UP000215433"/>
    </source>
</evidence>
<comment type="similarity">
    <text evidence="1">Belongs to the carbohydrate kinase PfkB family.</text>
</comment>
<dbReference type="Gene3D" id="3.40.1190.20">
    <property type="match status" value="1"/>
</dbReference>
<evidence type="ECO:0000259" key="4">
    <source>
        <dbReference type="Pfam" id="PF00294"/>
    </source>
</evidence>
<dbReference type="CDD" id="cd01167">
    <property type="entry name" value="bac_FRK"/>
    <property type="match status" value="1"/>
</dbReference>
<evidence type="ECO:0000256" key="2">
    <source>
        <dbReference type="ARBA" id="ARBA00022679"/>
    </source>
</evidence>
<evidence type="ECO:0000256" key="3">
    <source>
        <dbReference type="ARBA" id="ARBA00022777"/>
    </source>
</evidence>
<dbReference type="InterPro" id="IPR002173">
    <property type="entry name" value="Carboh/pur_kinase_PfkB_CS"/>
</dbReference>
<keyword evidence="6" id="KW-1185">Reference proteome</keyword>
<dbReference type="Proteomes" id="UP000215433">
    <property type="component" value="Unassembled WGS sequence"/>
</dbReference>
<dbReference type="Pfam" id="PF00294">
    <property type="entry name" value="PfkB"/>
    <property type="match status" value="1"/>
</dbReference>
<dbReference type="InterPro" id="IPR029056">
    <property type="entry name" value="Ribokinase-like"/>
</dbReference>
<dbReference type="PANTHER" id="PTHR43085:SF57">
    <property type="entry name" value="CARBOHYDRATE KINASE PFKB DOMAIN-CONTAINING PROTEIN"/>
    <property type="match status" value="1"/>
</dbReference>
<keyword evidence="3 5" id="KW-0418">Kinase</keyword>
<dbReference type="PANTHER" id="PTHR43085">
    <property type="entry name" value="HEXOKINASE FAMILY MEMBER"/>
    <property type="match status" value="1"/>
</dbReference>
<sequence>MTDKKPIVLSLGEILWDMIPEGKRAGGAPVNFIYHATKNGADGYSISAIGEDELGDELLAAVEKTGIKSVLQRNAYPTGRADVKLENGIPEWTIVKDVAWDHIALTQDLIDLVRKADAICYGSLACRMQESHDTIMKLLKLSRPETLRYYDINIRGDHYSKELIEEQLADATVFKLNDDELVLLRPMFGITGTDEEACKWFMDNYDLDYVILTAGADFSTILAKDGEISTLPTPRVEVSDTIGAGDSFSGAFTINILLGKSLKEAHRAAVNTAAYVCTQAGAWPEYPEVMPDYIAEYEAKQKAE</sequence>
<evidence type="ECO:0000313" key="5">
    <source>
        <dbReference type="EMBL" id="OXN00507.1"/>
    </source>
</evidence>
<reference evidence="5 6" key="1">
    <citation type="submission" date="2017-05" db="EMBL/GenBank/DDBJ databases">
        <title>Bifidobacterium vansinderenii sp. nov.</title>
        <authorList>
            <person name="Lugli G.A."/>
            <person name="Duranti S."/>
            <person name="Mangifesta M."/>
        </authorList>
    </citation>
    <scope>NUCLEOTIDE SEQUENCE [LARGE SCALE GENOMIC DNA]</scope>
    <source>
        <strain evidence="5 6">Tam10B</strain>
    </source>
</reference>
<dbReference type="GO" id="GO:0016301">
    <property type="term" value="F:kinase activity"/>
    <property type="evidence" value="ECO:0007669"/>
    <property type="project" value="UniProtKB-KW"/>
</dbReference>